<gene>
    <name evidence="3" type="ordered locus">Gbro_4712</name>
</gene>
<evidence type="ECO:0000256" key="2">
    <source>
        <dbReference type="SAM" id="MobiDB-lite"/>
    </source>
</evidence>
<dbReference type="InterPro" id="IPR010998">
    <property type="entry name" value="Integrase_recombinase_N"/>
</dbReference>
<feature type="compositionally biased region" description="Polar residues" evidence="2">
    <location>
        <begin position="44"/>
        <end position="53"/>
    </location>
</feature>
<sequence>MYIHADDRPVQTADGPARQFLIIDEYTRTILAAWLVLDNDPLHQDSSPSGPQRQDQHRRPRTIVPPRYTNEWAYFVDWACAFDHEYLPTTPAVVAEFLKFENPSEHTRRGAVSAINAVHRANGFPPPGRSIMLRAMLSRRFRDVDLARRAIANQPTTGSAMLRGRRDALLLWLTEILVVPTSVIANLRTDGIRITENTIELVDHDITVPLDHDDPNGLYRVIARWATVVARADDNGPMDTFPDCEELTPAGVRQALAGRSQPLIPGIDQWGNIMPREDNSARGLSASAARAAANRALQYGDTGPDPVAELAGPQ</sequence>
<proteinExistence type="predicted"/>
<dbReference type="KEGG" id="gbr:Gbro_4712"/>
<feature type="region of interest" description="Disordered" evidence="2">
    <location>
        <begin position="295"/>
        <end position="314"/>
    </location>
</feature>
<dbReference type="EMBL" id="CP001802">
    <property type="protein sequence ID" value="ACY23833.1"/>
    <property type="molecule type" value="Genomic_DNA"/>
</dbReference>
<reference evidence="3 4" key="2">
    <citation type="journal article" date="2010" name="Stand. Genomic Sci.">
        <title>Complete genome sequence of Gordonia bronchialis type strain (3410).</title>
        <authorList>
            <person name="Ivanova N."/>
            <person name="Sikorski J."/>
            <person name="Jando M."/>
            <person name="Lapidus A."/>
            <person name="Nolan M."/>
            <person name="Lucas S."/>
            <person name="Del Rio T.G."/>
            <person name="Tice H."/>
            <person name="Copeland A."/>
            <person name="Cheng J.F."/>
            <person name="Chen F."/>
            <person name="Bruce D."/>
            <person name="Goodwin L."/>
            <person name="Pitluck S."/>
            <person name="Mavromatis K."/>
            <person name="Ovchinnikova G."/>
            <person name="Pati A."/>
            <person name="Chen A."/>
            <person name="Palaniappan K."/>
            <person name="Land M."/>
            <person name="Hauser L."/>
            <person name="Chang Y.J."/>
            <person name="Jeffries C.D."/>
            <person name="Chain P."/>
            <person name="Saunders E."/>
            <person name="Han C."/>
            <person name="Detter J.C."/>
            <person name="Brettin T."/>
            <person name="Rohde M."/>
            <person name="Goker M."/>
            <person name="Bristow J."/>
            <person name="Eisen J.A."/>
            <person name="Markowitz V."/>
            <person name="Hugenholtz P."/>
            <person name="Klenk H.P."/>
            <person name="Kyrpides N.C."/>
        </authorList>
    </citation>
    <scope>NUCLEOTIDE SEQUENCE [LARGE SCALE GENOMIC DNA]</scope>
    <source>
        <strain evidence="4">ATCC 25592 / DSM 43247 / BCRC 13721 / JCM 3198 / KCTC 3076 / NBRC 16047 / NCTC 10667</strain>
    </source>
</reference>
<dbReference type="AlphaFoldDB" id="D0L885"/>
<dbReference type="GO" id="GO:0003677">
    <property type="term" value="F:DNA binding"/>
    <property type="evidence" value="ECO:0007669"/>
    <property type="project" value="UniProtKB-KW"/>
</dbReference>
<dbReference type="Proteomes" id="UP000001219">
    <property type="component" value="Chromosome"/>
</dbReference>
<dbReference type="Gene3D" id="1.10.150.130">
    <property type="match status" value="1"/>
</dbReference>
<protein>
    <submittedName>
        <fullName evidence="3">Uncharacterized protein</fullName>
    </submittedName>
</protein>
<name>D0L885_GORB4</name>
<dbReference type="HOGENOM" id="CLU_884990_0_0_11"/>
<dbReference type="SUPFAM" id="SSF47823">
    <property type="entry name" value="lambda integrase-like, N-terminal domain"/>
    <property type="match status" value="1"/>
</dbReference>
<dbReference type="STRING" id="526226.Gbro_4712"/>
<reference evidence="4" key="1">
    <citation type="submission" date="2009-10" db="EMBL/GenBank/DDBJ databases">
        <title>The complete chromosome of Gordonia bronchialis DSM 43247.</title>
        <authorList>
            <consortium name="US DOE Joint Genome Institute (JGI-PGF)"/>
            <person name="Lucas S."/>
            <person name="Copeland A."/>
            <person name="Lapidus A."/>
            <person name="Glavina del Rio T."/>
            <person name="Dalin E."/>
            <person name="Tice H."/>
            <person name="Bruce D."/>
            <person name="Goodwin L."/>
            <person name="Pitluck S."/>
            <person name="Kyrpides N."/>
            <person name="Mavromatis K."/>
            <person name="Ivanova N."/>
            <person name="Ovchinnikova G."/>
            <person name="Saunders E."/>
            <person name="Brettin T."/>
            <person name="Detter J.C."/>
            <person name="Han C."/>
            <person name="Larimer F."/>
            <person name="Land M."/>
            <person name="Hauser L."/>
            <person name="Markowitz V."/>
            <person name="Cheng J.-F."/>
            <person name="Hugenholtz P."/>
            <person name="Woyke T."/>
            <person name="Wu D."/>
            <person name="Jando M."/>
            <person name="Schneider S."/>
            <person name="Goeker M."/>
            <person name="Klenk H.-P."/>
            <person name="Eisen J.A."/>
        </authorList>
    </citation>
    <scope>NUCLEOTIDE SEQUENCE [LARGE SCALE GENOMIC DNA]</scope>
    <source>
        <strain evidence="4">ATCC 25592 / DSM 43247 / BCRC 13721 / JCM 3198 / KCTC 3076 / NBRC 16047 / NCTC 10667</strain>
    </source>
</reference>
<evidence type="ECO:0000313" key="4">
    <source>
        <dbReference type="Proteomes" id="UP000001219"/>
    </source>
</evidence>
<evidence type="ECO:0000313" key="3">
    <source>
        <dbReference type="EMBL" id="ACY23833.1"/>
    </source>
</evidence>
<accession>D0L885</accession>
<dbReference type="OrthoDB" id="4542577at2"/>
<dbReference type="eggNOG" id="COG4974">
    <property type="taxonomic scope" value="Bacteria"/>
</dbReference>
<evidence type="ECO:0000256" key="1">
    <source>
        <dbReference type="ARBA" id="ARBA00023125"/>
    </source>
</evidence>
<keyword evidence="4" id="KW-1185">Reference proteome</keyword>
<feature type="region of interest" description="Disordered" evidence="2">
    <location>
        <begin position="43"/>
        <end position="63"/>
    </location>
</feature>
<keyword evidence="1" id="KW-0238">DNA-binding</keyword>
<organism evidence="3 4">
    <name type="scientific">Gordonia bronchialis (strain ATCC 25592 / DSM 43247 / BCRC 13721 / JCM 3198 / KCTC 3076 / NBRC 16047 / NCTC 10667)</name>
    <name type="common">Rhodococcus bronchialis</name>
    <dbReference type="NCBI Taxonomy" id="526226"/>
    <lineage>
        <taxon>Bacteria</taxon>
        <taxon>Bacillati</taxon>
        <taxon>Actinomycetota</taxon>
        <taxon>Actinomycetes</taxon>
        <taxon>Mycobacteriales</taxon>
        <taxon>Gordoniaceae</taxon>
        <taxon>Gordonia</taxon>
    </lineage>
</organism>
<dbReference type="RefSeq" id="WP_012836307.1">
    <property type="nucleotide sequence ID" value="NC_013441.1"/>
</dbReference>